<name>A0A327WUY5_9GAMM</name>
<keyword evidence="4 6" id="KW-1133">Transmembrane helix</keyword>
<comment type="subcellular location">
    <subcellularLocation>
        <location evidence="1">Cell membrane</location>
        <topology evidence="1">Multi-pass membrane protein</topology>
    </subcellularLocation>
</comment>
<evidence type="ECO:0000256" key="5">
    <source>
        <dbReference type="ARBA" id="ARBA00023136"/>
    </source>
</evidence>
<evidence type="ECO:0000313" key="10">
    <source>
        <dbReference type="Proteomes" id="UP000287865"/>
    </source>
</evidence>
<dbReference type="PANTHER" id="PTHR43652">
    <property type="entry name" value="BASIC AMINO ACID ANTIPORTER YFCC-RELATED"/>
    <property type="match status" value="1"/>
</dbReference>
<evidence type="ECO:0000313" key="9">
    <source>
        <dbReference type="Proteomes" id="UP000249203"/>
    </source>
</evidence>
<accession>A0A327WUY5</accession>
<dbReference type="Proteomes" id="UP000287865">
    <property type="component" value="Unassembled WGS sequence"/>
</dbReference>
<dbReference type="EMBL" id="PIPK01000009">
    <property type="protein sequence ID" value="RUO22900.1"/>
    <property type="molecule type" value="Genomic_DNA"/>
</dbReference>
<evidence type="ECO:0000256" key="1">
    <source>
        <dbReference type="ARBA" id="ARBA00004651"/>
    </source>
</evidence>
<feature type="transmembrane region" description="Helical" evidence="6">
    <location>
        <begin position="160"/>
        <end position="185"/>
    </location>
</feature>
<feature type="transmembrane region" description="Helical" evidence="6">
    <location>
        <begin position="69"/>
        <end position="90"/>
    </location>
</feature>
<dbReference type="RefSeq" id="WP_111569833.1">
    <property type="nucleotide sequence ID" value="NZ_PIPK01000009.1"/>
</dbReference>
<dbReference type="Proteomes" id="UP000249203">
    <property type="component" value="Unassembled WGS sequence"/>
</dbReference>
<gene>
    <name evidence="7" type="ORF">B0I24_10969</name>
    <name evidence="8" type="ORF">CWE07_10170</name>
</gene>
<feature type="transmembrane region" description="Helical" evidence="6">
    <location>
        <begin position="277"/>
        <end position="296"/>
    </location>
</feature>
<feature type="transmembrane region" description="Helical" evidence="6">
    <location>
        <begin position="135"/>
        <end position="153"/>
    </location>
</feature>
<dbReference type="InterPro" id="IPR018385">
    <property type="entry name" value="C4_dicarb_anaerob_car-like"/>
</dbReference>
<protein>
    <submittedName>
        <fullName evidence="7">Putative ion transporter superfamily protein YfcC</fullName>
    </submittedName>
    <submittedName>
        <fullName evidence="8">Short-chain fatty acid transporter</fullName>
    </submittedName>
</protein>
<feature type="transmembrane region" description="Helical" evidence="6">
    <location>
        <begin position="308"/>
        <end position="327"/>
    </location>
</feature>
<reference evidence="7 9" key="2">
    <citation type="submission" date="2018-06" db="EMBL/GenBank/DDBJ databases">
        <title>Genomic Encyclopedia of Type Strains, Phase III (KMG-III): the genomes of soil and plant-associated and newly described type strains.</title>
        <authorList>
            <person name="Whitman W."/>
        </authorList>
    </citation>
    <scope>NUCLEOTIDE SEQUENCE [LARGE SCALE GENOMIC DNA]</scope>
    <source>
        <strain evidence="7 9">CGMCC 1.15366</strain>
    </source>
</reference>
<dbReference type="EMBL" id="QLMD01000009">
    <property type="protein sequence ID" value="RAJ96388.1"/>
    <property type="molecule type" value="Genomic_DNA"/>
</dbReference>
<keyword evidence="10" id="KW-1185">Reference proteome</keyword>
<feature type="transmembrane region" description="Helical" evidence="6">
    <location>
        <begin position="405"/>
        <end position="425"/>
    </location>
</feature>
<evidence type="ECO:0000313" key="7">
    <source>
        <dbReference type="EMBL" id="RAJ96388.1"/>
    </source>
</evidence>
<reference evidence="8 10" key="1">
    <citation type="journal article" date="2018" name="Front. Microbiol.">
        <title>Genome-Based Analysis Reveals the Taxonomy and Diversity of the Family Idiomarinaceae.</title>
        <authorList>
            <person name="Liu Y."/>
            <person name="Lai Q."/>
            <person name="Shao Z."/>
        </authorList>
    </citation>
    <scope>NUCLEOTIDE SEQUENCE [LARGE SCALE GENOMIC DNA]</scope>
    <source>
        <strain evidence="8 10">CF12-14</strain>
    </source>
</reference>
<dbReference type="AlphaFoldDB" id="A0A327WUY5"/>
<evidence type="ECO:0000313" key="8">
    <source>
        <dbReference type="EMBL" id="RUO22900.1"/>
    </source>
</evidence>
<dbReference type="GO" id="GO:0005886">
    <property type="term" value="C:plasma membrane"/>
    <property type="evidence" value="ECO:0007669"/>
    <property type="project" value="UniProtKB-SubCell"/>
</dbReference>
<keyword evidence="3 6" id="KW-0812">Transmembrane</keyword>
<dbReference type="InterPro" id="IPR051679">
    <property type="entry name" value="DASS-Related_Transporters"/>
</dbReference>
<organism evidence="7 9">
    <name type="scientific">Aliidiomarina maris</name>
    <dbReference type="NCBI Taxonomy" id="531312"/>
    <lineage>
        <taxon>Bacteria</taxon>
        <taxon>Pseudomonadati</taxon>
        <taxon>Pseudomonadota</taxon>
        <taxon>Gammaproteobacteria</taxon>
        <taxon>Alteromonadales</taxon>
        <taxon>Idiomarinaceae</taxon>
        <taxon>Aliidiomarina</taxon>
    </lineage>
</organism>
<evidence type="ECO:0000256" key="6">
    <source>
        <dbReference type="SAM" id="Phobius"/>
    </source>
</evidence>
<dbReference type="Pfam" id="PF03606">
    <property type="entry name" value="DcuC"/>
    <property type="match status" value="1"/>
</dbReference>
<dbReference type="PANTHER" id="PTHR43652:SF6">
    <property type="entry name" value="ARGININE REPRESSOR"/>
    <property type="match status" value="1"/>
</dbReference>
<feature type="transmembrane region" description="Helical" evidence="6">
    <location>
        <begin position="250"/>
        <end position="271"/>
    </location>
</feature>
<sequence length="457" mass="49070">MSKIKIPHTLVLMFIMMMVALVLTWVLPTGSFERVAEEGRTVVVPGSFELQPEAPTLSPLRLLTAIPEALAQAQDVIFFVFLIGGVLGIIRHTGALDAVIGKLLEKFGSRMGLLIFGGMFIFGVFSSVIGMAAEYVVFVALLVGLCRAIKLDAMVAMGILVVGYGVGYGLSLTNPFTVIIAQAIAEVQPGSGNWLRLVLLVPIFAVGFHHVYSYARKVKADPNNSLLADLPTGDVQQDPDAYPKMTRTHIAVISAFVVALATLVFGIRAYGWYLTELSALFIGLGIATVFIGRISFDEAAQKFIDGAAQLTATALLVGFARSIALIMEDGQVLDTVIYYLSMPVEAMGAYFGAVGMLLIQSFLNLFIPSGSGQAFVTMPIMVPIADTAGIGRQVAVLAFQMGDGFMNMIVPTNPVLMGILGLAGIPYDRWFRFMAPLMLKLLVVCALALMFAVFVGY</sequence>
<feature type="transmembrane region" description="Helical" evidence="6">
    <location>
        <begin position="197"/>
        <end position="215"/>
    </location>
</feature>
<feature type="transmembrane region" description="Helical" evidence="6">
    <location>
        <begin position="437"/>
        <end position="456"/>
    </location>
</feature>
<feature type="transmembrane region" description="Helical" evidence="6">
    <location>
        <begin position="9"/>
        <end position="27"/>
    </location>
</feature>
<evidence type="ECO:0000256" key="3">
    <source>
        <dbReference type="ARBA" id="ARBA00022692"/>
    </source>
</evidence>
<keyword evidence="2" id="KW-1003">Cell membrane</keyword>
<evidence type="ECO:0000256" key="2">
    <source>
        <dbReference type="ARBA" id="ARBA00022475"/>
    </source>
</evidence>
<evidence type="ECO:0000256" key="4">
    <source>
        <dbReference type="ARBA" id="ARBA00022989"/>
    </source>
</evidence>
<comment type="caution">
    <text evidence="7">The sequence shown here is derived from an EMBL/GenBank/DDBJ whole genome shotgun (WGS) entry which is preliminary data.</text>
</comment>
<proteinExistence type="predicted"/>
<dbReference type="OrthoDB" id="255482at2"/>
<keyword evidence="5 6" id="KW-0472">Membrane</keyword>